<reference evidence="3" key="1">
    <citation type="submission" date="2022-07" db="EMBL/GenBank/DDBJ databases">
        <title>Fungi with potential for degradation of polypropylene.</title>
        <authorList>
            <person name="Gostincar C."/>
        </authorList>
    </citation>
    <scope>NUCLEOTIDE SEQUENCE</scope>
    <source>
        <strain evidence="3">EXF-13308</strain>
    </source>
</reference>
<name>A0AA38R2N0_9PEZI</name>
<evidence type="ECO:0000313" key="4">
    <source>
        <dbReference type="Proteomes" id="UP001174694"/>
    </source>
</evidence>
<accession>A0AA38R2N0</accession>
<proteinExistence type="predicted"/>
<comment type="caution">
    <text evidence="3">The sequence shown here is derived from an EMBL/GenBank/DDBJ whole genome shotgun (WGS) entry which is preliminary data.</text>
</comment>
<feature type="chain" id="PRO_5041254853" evidence="2">
    <location>
        <begin position="20"/>
        <end position="199"/>
    </location>
</feature>
<evidence type="ECO:0000256" key="1">
    <source>
        <dbReference type="SAM" id="MobiDB-lite"/>
    </source>
</evidence>
<dbReference type="Proteomes" id="UP001174694">
    <property type="component" value="Unassembled WGS sequence"/>
</dbReference>
<dbReference type="AlphaFoldDB" id="A0AA38R2N0"/>
<keyword evidence="4" id="KW-1185">Reference proteome</keyword>
<feature type="signal peptide" evidence="2">
    <location>
        <begin position="1"/>
        <end position="19"/>
    </location>
</feature>
<feature type="compositionally biased region" description="Low complexity" evidence="1">
    <location>
        <begin position="160"/>
        <end position="190"/>
    </location>
</feature>
<organism evidence="3 4">
    <name type="scientific">Pleurostoma richardsiae</name>
    <dbReference type="NCBI Taxonomy" id="41990"/>
    <lineage>
        <taxon>Eukaryota</taxon>
        <taxon>Fungi</taxon>
        <taxon>Dikarya</taxon>
        <taxon>Ascomycota</taxon>
        <taxon>Pezizomycotina</taxon>
        <taxon>Sordariomycetes</taxon>
        <taxon>Sordariomycetidae</taxon>
        <taxon>Calosphaeriales</taxon>
        <taxon>Pleurostomataceae</taxon>
        <taxon>Pleurostoma</taxon>
    </lineage>
</organism>
<feature type="region of interest" description="Disordered" evidence="1">
    <location>
        <begin position="160"/>
        <end position="199"/>
    </location>
</feature>
<keyword evidence="2" id="KW-0732">Signal</keyword>
<evidence type="ECO:0000313" key="3">
    <source>
        <dbReference type="EMBL" id="KAJ9130558.1"/>
    </source>
</evidence>
<evidence type="ECO:0000256" key="2">
    <source>
        <dbReference type="SAM" id="SignalP"/>
    </source>
</evidence>
<protein>
    <submittedName>
        <fullName evidence="3">Uncharacterized protein</fullName>
    </submittedName>
</protein>
<dbReference type="EMBL" id="JANBVO010000085">
    <property type="protein sequence ID" value="KAJ9130558.1"/>
    <property type="molecule type" value="Genomic_DNA"/>
</dbReference>
<gene>
    <name evidence="3" type="ORF">NKR23_g12140</name>
</gene>
<sequence>MRPLLCLLMVFDLAACLSACSVPYVSLLLAGPQSARTLDVPVFSDCGYLEEAGPVTSSGNVTALSFDVLYFVDSDGLSLDTANLTQSLSHELGTQIDADILLHLVLCTASSADGRSFPFTANSTVDFGGASILLTNYSCFVSLPYTQRQSATICGVSTTSSTAGGASTSDSVSSSTVLSSPTSSTTPTSLAGGCNKRRT</sequence>